<keyword evidence="3" id="KW-1185">Reference proteome</keyword>
<dbReference type="GO" id="GO:0015031">
    <property type="term" value="P:protein transport"/>
    <property type="evidence" value="ECO:0007669"/>
    <property type="project" value="UniProtKB-KW"/>
</dbReference>
<reference evidence="2" key="2">
    <citation type="submission" date="2020-06" db="EMBL/GenBank/DDBJ databases">
        <title>Helianthus annuus Genome sequencing and assembly Release 2.</title>
        <authorList>
            <person name="Gouzy J."/>
            <person name="Langlade N."/>
            <person name="Munos S."/>
        </authorList>
    </citation>
    <scope>NUCLEOTIDE SEQUENCE</scope>
    <source>
        <tissue evidence="2">Leaves</tissue>
    </source>
</reference>
<keyword evidence="1" id="KW-0812">Transmembrane</keyword>
<sequence length="97" mass="11048">MVHSLLPAETKVTATFFRFYIGITFYTSKVSRGVNNIPGYLQPAISHIPFGKSLTYFGLLLASWVFFVFIAFTIFLPVIVPQKFALCFTVGCRFRIR</sequence>
<comment type="caution">
    <text evidence="2">The sequence shown here is derived from an EMBL/GenBank/DDBJ whole genome shotgun (WGS) entry which is preliminary data.</text>
</comment>
<comment type="caution">
    <text evidence="1">Lacks conserved residue(s) required for the propagation of feature annotation.</text>
</comment>
<evidence type="ECO:0000313" key="3">
    <source>
        <dbReference type="Proteomes" id="UP000215914"/>
    </source>
</evidence>
<dbReference type="PANTHER" id="PTHR23137:SF41">
    <property type="entry name" value="VESICLE TRANSPORT PROTEIN"/>
    <property type="match status" value="1"/>
</dbReference>
<keyword evidence="1" id="KW-0472">Membrane</keyword>
<evidence type="ECO:0000313" key="2">
    <source>
        <dbReference type="EMBL" id="KAF5787398.1"/>
    </source>
</evidence>
<keyword evidence="1" id="KW-1133">Transmembrane helix</keyword>
<comment type="subcellular location">
    <subcellularLocation>
        <location evidence="1">Membrane</location>
        <topology evidence="1">Multi-pass membrane protein</topology>
    </subcellularLocation>
</comment>
<dbReference type="PANTHER" id="PTHR23137">
    <property type="entry name" value="VESICLE TRANSPORT PROTEIN-RELATED"/>
    <property type="match status" value="1"/>
</dbReference>
<dbReference type="Gramene" id="mRNA:HanXRQr2_Chr10g0452301">
    <property type="protein sequence ID" value="mRNA:HanXRQr2_Chr10g0452301"/>
    <property type="gene ID" value="HanXRQr2_Chr10g0452301"/>
</dbReference>
<accession>A0A9K3HYP1</accession>
<name>A0A9K3HYP1_HELAN</name>
<keyword evidence="1" id="KW-0653">Protein transport</keyword>
<proteinExistence type="inferred from homology"/>
<dbReference type="EMBL" id="MNCJ02000325">
    <property type="protein sequence ID" value="KAF5787398.1"/>
    <property type="molecule type" value="Genomic_DNA"/>
</dbReference>
<comment type="similarity">
    <text evidence="1">Belongs to the SFT2 family.</text>
</comment>
<dbReference type="InterPro" id="IPR011691">
    <property type="entry name" value="Vesicle_transpt_SFT2"/>
</dbReference>
<reference evidence="2" key="1">
    <citation type="journal article" date="2017" name="Nature">
        <title>The sunflower genome provides insights into oil metabolism, flowering and Asterid evolution.</title>
        <authorList>
            <person name="Badouin H."/>
            <person name="Gouzy J."/>
            <person name="Grassa C.J."/>
            <person name="Murat F."/>
            <person name="Staton S.E."/>
            <person name="Cottret L."/>
            <person name="Lelandais-Briere C."/>
            <person name="Owens G.L."/>
            <person name="Carrere S."/>
            <person name="Mayjonade B."/>
            <person name="Legrand L."/>
            <person name="Gill N."/>
            <person name="Kane N.C."/>
            <person name="Bowers J.E."/>
            <person name="Hubner S."/>
            <person name="Bellec A."/>
            <person name="Berard A."/>
            <person name="Berges H."/>
            <person name="Blanchet N."/>
            <person name="Boniface M.C."/>
            <person name="Brunel D."/>
            <person name="Catrice O."/>
            <person name="Chaidir N."/>
            <person name="Claudel C."/>
            <person name="Donnadieu C."/>
            <person name="Faraut T."/>
            <person name="Fievet G."/>
            <person name="Helmstetter N."/>
            <person name="King M."/>
            <person name="Knapp S.J."/>
            <person name="Lai Z."/>
            <person name="Le Paslier M.C."/>
            <person name="Lippi Y."/>
            <person name="Lorenzon L."/>
            <person name="Mandel J.R."/>
            <person name="Marage G."/>
            <person name="Marchand G."/>
            <person name="Marquand E."/>
            <person name="Bret-Mestries E."/>
            <person name="Morien E."/>
            <person name="Nambeesan S."/>
            <person name="Nguyen T."/>
            <person name="Pegot-Espagnet P."/>
            <person name="Pouilly N."/>
            <person name="Raftis F."/>
            <person name="Sallet E."/>
            <person name="Schiex T."/>
            <person name="Thomas J."/>
            <person name="Vandecasteele C."/>
            <person name="Vares D."/>
            <person name="Vear F."/>
            <person name="Vautrin S."/>
            <person name="Crespi M."/>
            <person name="Mangin B."/>
            <person name="Burke J.M."/>
            <person name="Salse J."/>
            <person name="Munos S."/>
            <person name="Vincourt P."/>
            <person name="Rieseberg L.H."/>
            <person name="Langlade N.B."/>
        </authorList>
    </citation>
    <scope>NUCLEOTIDE SEQUENCE</scope>
    <source>
        <tissue evidence="2">Leaves</tissue>
    </source>
</reference>
<dbReference type="AlphaFoldDB" id="A0A9K3HYP1"/>
<organism evidence="2 3">
    <name type="scientific">Helianthus annuus</name>
    <name type="common">Common sunflower</name>
    <dbReference type="NCBI Taxonomy" id="4232"/>
    <lineage>
        <taxon>Eukaryota</taxon>
        <taxon>Viridiplantae</taxon>
        <taxon>Streptophyta</taxon>
        <taxon>Embryophyta</taxon>
        <taxon>Tracheophyta</taxon>
        <taxon>Spermatophyta</taxon>
        <taxon>Magnoliopsida</taxon>
        <taxon>eudicotyledons</taxon>
        <taxon>Gunneridae</taxon>
        <taxon>Pentapetalae</taxon>
        <taxon>asterids</taxon>
        <taxon>campanulids</taxon>
        <taxon>Asterales</taxon>
        <taxon>Asteraceae</taxon>
        <taxon>Asteroideae</taxon>
        <taxon>Heliantheae alliance</taxon>
        <taxon>Heliantheae</taxon>
        <taxon>Helianthus</taxon>
    </lineage>
</organism>
<comment type="function">
    <text evidence="1">May be involved in fusion of retrograde transport vesicles derived from an endocytic compartment with the Golgi complex.</text>
</comment>
<gene>
    <name evidence="2" type="ORF">HanXRQr2_Chr10g0452301</name>
</gene>
<dbReference type="GO" id="GO:0016192">
    <property type="term" value="P:vesicle-mediated transport"/>
    <property type="evidence" value="ECO:0007669"/>
    <property type="project" value="InterPro"/>
</dbReference>
<protein>
    <recommendedName>
        <fullName evidence="1">Vesicle transport protein</fullName>
    </recommendedName>
</protein>
<evidence type="ECO:0000256" key="1">
    <source>
        <dbReference type="RuleBase" id="RU363111"/>
    </source>
</evidence>
<dbReference type="Proteomes" id="UP000215914">
    <property type="component" value="Unassembled WGS sequence"/>
</dbReference>
<dbReference type="GO" id="GO:0016020">
    <property type="term" value="C:membrane"/>
    <property type="evidence" value="ECO:0007669"/>
    <property type="project" value="UniProtKB-SubCell"/>
</dbReference>
<feature type="transmembrane region" description="Helical" evidence="1">
    <location>
        <begin position="56"/>
        <end position="80"/>
    </location>
</feature>
<keyword evidence="1" id="KW-0813">Transport</keyword>